<dbReference type="Proteomes" id="UP000321353">
    <property type="component" value="Chromosome"/>
</dbReference>
<evidence type="ECO:0000313" key="3">
    <source>
        <dbReference type="Proteomes" id="UP000321353"/>
    </source>
</evidence>
<keyword evidence="3" id="KW-1185">Reference proteome</keyword>
<evidence type="ECO:0000313" key="2">
    <source>
        <dbReference type="EMBL" id="QEG01166.1"/>
    </source>
</evidence>
<feature type="region of interest" description="Disordered" evidence="1">
    <location>
        <begin position="76"/>
        <end position="95"/>
    </location>
</feature>
<protein>
    <submittedName>
        <fullName evidence="2">Uncharacterized protein</fullName>
    </submittedName>
</protein>
<dbReference type="KEGG" id="smam:Mal15_52420"/>
<feature type="region of interest" description="Disordered" evidence="1">
    <location>
        <begin position="1"/>
        <end position="22"/>
    </location>
</feature>
<proteinExistence type="predicted"/>
<organism evidence="2 3">
    <name type="scientific">Stieleria maiorica</name>
    <dbReference type="NCBI Taxonomy" id="2795974"/>
    <lineage>
        <taxon>Bacteria</taxon>
        <taxon>Pseudomonadati</taxon>
        <taxon>Planctomycetota</taxon>
        <taxon>Planctomycetia</taxon>
        <taxon>Pirellulales</taxon>
        <taxon>Pirellulaceae</taxon>
        <taxon>Stieleria</taxon>
    </lineage>
</organism>
<dbReference type="AlphaFoldDB" id="A0A5B9MNK3"/>
<reference evidence="2 3" key="1">
    <citation type="submission" date="2019-02" db="EMBL/GenBank/DDBJ databases">
        <title>Planctomycetal bacteria perform biofilm scaping via a novel small molecule.</title>
        <authorList>
            <person name="Jeske O."/>
            <person name="Boedeker C."/>
            <person name="Wiegand S."/>
            <person name="Breitling P."/>
            <person name="Kallscheuer N."/>
            <person name="Jogler M."/>
            <person name="Rohde M."/>
            <person name="Petersen J."/>
            <person name="Medema M.H."/>
            <person name="Surup F."/>
            <person name="Jogler C."/>
        </authorList>
    </citation>
    <scope>NUCLEOTIDE SEQUENCE [LARGE SCALE GENOMIC DNA]</scope>
    <source>
        <strain evidence="2 3">Mal15</strain>
    </source>
</reference>
<dbReference type="EMBL" id="CP036264">
    <property type="protein sequence ID" value="QEG01166.1"/>
    <property type="molecule type" value="Genomic_DNA"/>
</dbReference>
<gene>
    <name evidence="2" type="ORF">Mal15_52420</name>
</gene>
<accession>A0A5B9MNK3</accession>
<evidence type="ECO:0000256" key="1">
    <source>
        <dbReference type="SAM" id="MobiDB-lite"/>
    </source>
</evidence>
<sequence>MTAVPGGRDKLYDGPSGRSRQAVRRPFRAVATSVRLVLGLRPGTDACKGSAGAAQNRGASHRMISAESNVRSTIDKQTAAKQRNSTNISQYAHLV</sequence>
<name>A0A5B9MNK3_9BACT</name>